<reference evidence="1 2" key="1">
    <citation type="journal article" date="2019" name="Commun. Biol.">
        <title>The bagworm genome reveals a unique fibroin gene that provides high tensile strength.</title>
        <authorList>
            <person name="Kono N."/>
            <person name="Nakamura H."/>
            <person name="Ohtoshi R."/>
            <person name="Tomita M."/>
            <person name="Numata K."/>
            <person name="Arakawa K."/>
        </authorList>
    </citation>
    <scope>NUCLEOTIDE SEQUENCE [LARGE SCALE GENOMIC DNA]</scope>
</reference>
<comment type="caution">
    <text evidence="1">The sequence shown here is derived from an EMBL/GenBank/DDBJ whole genome shotgun (WGS) entry which is preliminary data.</text>
</comment>
<dbReference type="EMBL" id="BGZK01000208">
    <property type="protein sequence ID" value="GBP28510.1"/>
    <property type="molecule type" value="Genomic_DNA"/>
</dbReference>
<keyword evidence="2" id="KW-1185">Reference proteome</keyword>
<evidence type="ECO:0000313" key="1">
    <source>
        <dbReference type="EMBL" id="GBP28510.1"/>
    </source>
</evidence>
<organism evidence="1 2">
    <name type="scientific">Eumeta variegata</name>
    <name type="common">Bagworm moth</name>
    <name type="synonym">Eumeta japonica</name>
    <dbReference type="NCBI Taxonomy" id="151549"/>
    <lineage>
        <taxon>Eukaryota</taxon>
        <taxon>Metazoa</taxon>
        <taxon>Ecdysozoa</taxon>
        <taxon>Arthropoda</taxon>
        <taxon>Hexapoda</taxon>
        <taxon>Insecta</taxon>
        <taxon>Pterygota</taxon>
        <taxon>Neoptera</taxon>
        <taxon>Endopterygota</taxon>
        <taxon>Lepidoptera</taxon>
        <taxon>Glossata</taxon>
        <taxon>Ditrysia</taxon>
        <taxon>Tineoidea</taxon>
        <taxon>Psychidae</taxon>
        <taxon>Oiketicinae</taxon>
        <taxon>Eumeta</taxon>
    </lineage>
</organism>
<accession>A0A4C1UQL0</accession>
<gene>
    <name evidence="1" type="ORF">EVAR_22973_1</name>
</gene>
<protein>
    <submittedName>
        <fullName evidence="1">Uncharacterized protein</fullName>
    </submittedName>
</protein>
<name>A0A4C1UQL0_EUMVA</name>
<evidence type="ECO:0000313" key="2">
    <source>
        <dbReference type="Proteomes" id="UP000299102"/>
    </source>
</evidence>
<sequence length="106" mass="12492">MIIQKEKNHEDYLATRQHPQKNQIFMEKTQAVYLAYDIESTSCFGRRTRHNPPRQVKEWTRRSRGTRARRCHGALLTICEGDLSVNRVSRALSRRVTPLELRPESD</sequence>
<dbReference type="AlphaFoldDB" id="A0A4C1UQL0"/>
<proteinExistence type="predicted"/>
<dbReference type="Proteomes" id="UP000299102">
    <property type="component" value="Unassembled WGS sequence"/>
</dbReference>